<evidence type="ECO:0000313" key="1">
    <source>
        <dbReference type="EMBL" id="AOO64912.1"/>
    </source>
</evidence>
<dbReference type="RefSeq" id="WP_025344265.1">
    <property type="nucleotide sequence ID" value="NZ_CP017111.1"/>
</dbReference>
<name>A0A1D7TIR1_9BACT</name>
<protein>
    <submittedName>
        <fullName evidence="1">Putative periplasmic protein</fullName>
    </submittedName>
</protein>
<dbReference type="KEGG" id="shal:SHALO_1132"/>
<dbReference type="STRING" id="1193502.SHALO_1132"/>
<accession>A0A1D7TIR1</accession>
<reference evidence="2" key="1">
    <citation type="submission" date="2016-08" db="EMBL/GenBank/DDBJ databases">
        <title>Complete genome sequence of the organohalide-respiring Epsilonproteobacterium Sulfurospirillum halorespirans.</title>
        <authorList>
            <person name="Goris T."/>
            <person name="Zimmermann J."/>
            <person name="Schenz B."/>
            <person name="Lemos M."/>
            <person name="Hackermueller J."/>
            <person name="Diekert G."/>
        </authorList>
    </citation>
    <scope>NUCLEOTIDE SEQUENCE [LARGE SCALE GENOMIC DNA]</scope>
    <source>
        <strain>DSM 13726</strain>
        <strain evidence="2">PCE-M2</strain>
    </source>
</reference>
<keyword evidence="2" id="KW-1185">Reference proteome</keyword>
<sequence length="176" mass="19981">MQRRGCLWALLVPSLLLCATTRDLFEESKPAMVSTCMERVEINNSLTPVDLFKSSAICVEEKKYAEAVDLYLVATAYGYFDSARVIDKSTRDTLESLKTENFGPLDASKRNQFAEALRARLDDMKSSCRFLEQLGSPSYYPKYMVQNGVTRGDGLILNYDAKALWQETRSDYLRCP</sequence>
<dbReference type="PATRIC" id="fig|1193502.14.peg.1148"/>
<gene>
    <name evidence="1" type="ORF">SHALO_1132</name>
</gene>
<dbReference type="EMBL" id="CP017111">
    <property type="protein sequence ID" value="AOO64912.1"/>
    <property type="molecule type" value="Genomic_DNA"/>
</dbReference>
<organism evidence="1 2">
    <name type="scientific">Sulfurospirillum halorespirans DSM 13726</name>
    <dbReference type="NCBI Taxonomy" id="1193502"/>
    <lineage>
        <taxon>Bacteria</taxon>
        <taxon>Pseudomonadati</taxon>
        <taxon>Campylobacterota</taxon>
        <taxon>Epsilonproteobacteria</taxon>
        <taxon>Campylobacterales</taxon>
        <taxon>Sulfurospirillaceae</taxon>
        <taxon>Sulfurospirillum</taxon>
    </lineage>
</organism>
<evidence type="ECO:0000313" key="2">
    <source>
        <dbReference type="Proteomes" id="UP000094609"/>
    </source>
</evidence>
<proteinExistence type="predicted"/>
<dbReference type="AlphaFoldDB" id="A0A1D7TIR1"/>
<dbReference type="Proteomes" id="UP000094609">
    <property type="component" value="Chromosome"/>
</dbReference>